<dbReference type="PANTHER" id="PTHR13697">
    <property type="entry name" value="PHOSPHOFRUCTOKINASE"/>
    <property type="match status" value="1"/>
</dbReference>
<gene>
    <name evidence="2" type="ORF">BJ554DRAFT_5045</name>
</gene>
<dbReference type="Gene3D" id="3.40.50.460">
    <property type="entry name" value="Phosphofructokinase domain"/>
    <property type="match status" value="1"/>
</dbReference>
<protein>
    <submittedName>
        <fullName evidence="2">Uncharacterized protein</fullName>
    </submittedName>
</protein>
<dbReference type="GO" id="GO:0070095">
    <property type="term" value="F:fructose-6-phosphate binding"/>
    <property type="evidence" value="ECO:0007669"/>
    <property type="project" value="TreeGrafter"/>
</dbReference>
<proteinExistence type="predicted"/>
<dbReference type="GO" id="GO:0042802">
    <property type="term" value="F:identical protein binding"/>
    <property type="evidence" value="ECO:0007669"/>
    <property type="project" value="TreeGrafter"/>
</dbReference>
<dbReference type="GO" id="GO:0005524">
    <property type="term" value="F:ATP binding"/>
    <property type="evidence" value="ECO:0007669"/>
    <property type="project" value="TreeGrafter"/>
</dbReference>
<dbReference type="PANTHER" id="PTHR13697:SF4">
    <property type="entry name" value="ATP-DEPENDENT 6-PHOSPHOFRUCTOKINASE"/>
    <property type="match status" value="1"/>
</dbReference>
<dbReference type="Proteomes" id="UP000673691">
    <property type="component" value="Unassembled WGS sequence"/>
</dbReference>
<accession>A0A8H8DL79</accession>
<keyword evidence="3" id="KW-1185">Reference proteome</keyword>
<dbReference type="EMBL" id="JAEFCI010002101">
    <property type="protein sequence ID" value="KAG5462456.1"/>
    <property type="molecule type" value="Genomic_DNA"/>
</dbReference>
<dbReference type="GO" id="GO:0061621">
    <property type="term" value="P:canonical glycolysis"/>
    <property type="evidence" value="ECO:0007669"/>
    <property type="project" value="TreeGrafter"/>
</dbReference>
<comment type="catalytic activity">
    <reaction evidence="1">
        <text>beta-D-fructose 6-phosphate + ATP = beta-D-fructose 1,6-bisphosphate + ADP + H(+)</text>
        <dbReference type="Rhea" id="RHEA:16109"/>
        <dbReference type="ChEBI" id="CHEBI:15378"/>
        <dbReference type="ChEBI" id="CHEBI:30616"/>
        <dbReference type="ChEBI" id="CHEBI:32966"/>
        <dbReference type="ChEBI" id="CHEBI:57634"/>
        <dbReference type="ChEBI" id="CHEBI:456216"/>
        <dbReference type="EC" id="2.7.1.11"/>
    </reaction>
</comment>
<dbReference type="AlphaFoldDB" id="A0A8H8DL79"/>
<dbReference type="GO" id="GO:0003872">
    <property type="term" value="F:6-phosphofructokinase activity"/>
    <property type="evidence" value="ECO:0007669"/>
    <property type="project" value="UniProtKB-EC"/>
</dbReference>
<name>A0A8H8DL79_9FUNG</name>
<dbReference type="GO" id="GO:0048029">
    <property type="term" value="F:monosaccharide binding"/>
    <property type="evidence" value="ECO:0007669"/>
    <property type="project" value="TreeGrafter"/>
</dbReference>
<dbReference type="GO" id="GO:0016208">
    <property type="term" value="F:AMP binding"/>
    <property type="evidence" value="ECO:0007669"/>
    <property type="project" value="TreeGrafter"/>
</dbReference>
<dbReference type="GO" id="GO:0030388">
    <property type="term" value="P:fructose 1,6-bisphosphate metabolic process"/>
    <property type="evidence" value="ECO:0007669"/>
    <property type="project" value="TreeGrafter"/>
</dbReference>
<comment type="caution">
    <text evidence="2">The sequence shown here is derived from an EMBL/GenBank/DDBJ whole genome shotgun (WGS) entry which is preliminary data.</text>
</comment>
<evidence type="ECO:0000256" key="1">
    <source>
        <dbReference type="ARBA" id="ARBA00048070"/>
    </source>
</evidence>
<organism evidence="2 3">
    <name type="scientific">Olpidium bornovanus</name>
    <dbReference type="NCBI Taxonomy" id="278681"/>
    <lineage>
        <taxon>Eukaryota</taxon>
        <taxon>Fungi</taxon>
        <taxon>Fungi incertae sedis</taxon>
        <taxon>Olpidiomycota</taxon>
        <taxon>Olpidiomycotina</taxon>
        <taxon>Olpidiomycetes</taxon>
        <taxon>Olpidiales</taxon>
        <taxon>Olpidiaceae</taxon>
        <taxon>Olpidium</taxon>
    </lineage>
</organism>
<dbReference type="GO" id="GO:0005945">
    <property type="term" value="C:6-phosphofructokinase complex"/>
    <property type="evidence" value="ECO:0007669"/>
    <property type="project" value="TreeGrafter"/>
</dbReference>
<evidence type="ECO:0000313" key="3">
    <source>
        <dbReference type="Proteomes" id="UP000673691"/>
    </source>
</evidence>
<sequence length="69" mass="7903">MYDSRCAAQRVSLCTPTSAVVIGIRGAHLVFTPVTELQAETDHKNRKALSQWWMDLTKLIRLLVKYEEI</sequence>
<reference evidence="2 3" key="1">
    <citation type="journal article" name="Sci. Rep.">
        <title>Genome-scale phylogenetic analyses confirm Olpidium as the closest living zoosporic fungus to the non-flagellated, terrestrial fungi.</title>
        <authorList>
            <person name="Chang Y."/>
            <person name="Rochon D."/>
            <person name="Sekimoto S."/>
            <person name="Wang Y."/>
            <person name="Chovatia M."/>
            <person name="Sandor L."/>
            <person name="Salamov A."/>
            <person name="Grigoriev I.V."/>
            <person name="Stajich J.E."/>
            <person name="Spatafora J.W."/>
        </authorList>
    </citation>
    <scope>NUCLEOTIDE SEQUENCE [LARGE SCALE GENOMIC DNA]</scope>
    <source>
        <strain evidence="2">S191</strain>
    </source>
</reference>
<evidence type="ECO:0000313" key="2">
    <source>
        <dbReference type="EMBL" id="KAG5462456.1"/>
    </source>
</evidence>
<dbReference type="InterPro" id="IPR035966">
    <property type="entry name" value="PKF_sf"/>
</dbReference>
<dbReference type="GO" id="GO:0006002">
    <property type="term" value="P:fructose 6-phosphate metabolic process"/>
    <property type="evidence" value="ECO:0007669"/>
    <property type="project" value="TreeGrafter"/>
</dbReference>
<dbReference type="Gene3D" id="3.40.50.450">
    <property type="match status" value="1"/>
</dbReference>